<dbReference type="EMBL" id="JAWRVE010000111">
    <property type="protein sequence ID" value="KAL1857606.1"/>
    <property type="molecule type" value="Genomic_DNA"/>
</dbReference>
<feature type="compositionally biased region" description="Polar residues" evidence="1">
    <location>
        <begin position="81"/>
        <end position="105"/>
    </location>
</feature>
<feature type="compositionally biased region" description="Low complexity" evidence="1">
    <location>
        <begin position="12"/>
        <end position="23"/>
    </location>
</feature>
<sequence>MDSKKPVDPTKKSTVQTPTTTSVKRPPAGAKNLAAQATTTTVASAPVKKPASTTSSPSTGTAGKNQAVKPPGAPPLVVGLRSSSPAQLSRPNSSGGAATGSSPKNPNYEPPLSLKKHGFRIPIFRPRNPPNVFKSAGSTPLPRQ</sequence>
<gene>
    <name evidence="2" type="ORF">Daus18300_010246</name>
</gene>
<organism evidence="2 3">
    <name type="scientific">Diaporthe australafricana</name>
    <dbReference type="NCBI Taxonomy" id="127596"/>
    <lineage>
        <taxon>Eukaryota</taxon>
        <taxon>Fungi</taxon>
        <taxon>Dikarya</taxon>
        <taxon>Ascomycota</taxon>
        <taxon>Pezizomycotina</taxon>
        <taxon>Sordariomycetes</taxon>
        <taxon>Sordariomycetidae</taxon>
        <taxon>Diaporthales</taxon>
        <taxon>Diaporthaceae</taxon>
        <taxon>Diaporthe</taxon>
    </lineage>
</organism>
<feature type="compositionally biased region" description="Basic and acidic residues" evidence="1">
    <location>
        <begin position="1"/>
        <end position="11"/>
    </location>
</feature>
<feature type="region of interest" description="Disordered" evidence="1">
    <location>
        <begin position="1"/>
        <end position="144"/>
    </location>
</feature>
<proteinExistence type="predicted"/>
<evidence type="ECO:0000256" key="1">
    <source>
        <dbReference type="SAM" id="MobiDB-lite"/>
    </source>
</evidence>
<reference evidence="2 3" key="1">
    <citation type="journal article" date="2024" name="IMA Fungus">
        <title>IMA Genome - F19 : A genome assembly and annotation guide to empower mycologists, including annotated draft genome sequences of Ceratocystis pirilliformis, Diaporthe australafricana, Fusarium ophioides, Paecilomyces lecythidis, and Sporothrix stenoceras.</title>
        <authorList>
            <person name="Aylward J."/>
            <person name="Wilson A.M."/>
            <person name="Visagie C.M."/>
            <person name="Spraker J."/>
            <person name="Barnes I."/>
            <person name="Buitendag C."/>
            <person name="Ceriani C."/>
            <person name="Del Mar Angel L."/>
            <person name="du Plessis D."/>
            <person name="Fuchs T."/>
            <person name="Gasser K."/>
            <person name="Kramer D."/>
            <person name="Li W."/>
            <person name="Munsamy K."/>
            <person name="Piso A."/>
            <person name="Price J.L."/>
            <person name="Sonnekus B."/>
            <person name="Thomas C."/>
            <person name="van der Nest A."/>
            <person name="van Dijk A."/>
            <person name="van Heerden A."/>
            <person name="van Vuuren N."/>
            <person name="Yilmaz N."/>
            <person name="Duong T.A."/>
            <person name="van der Merwe N.A."/>
            <person name="Wingfield M.J."/>
            <person name="Wingfield B.D."/>
        </authorList>
    </citation>
    <scope>NUCLEOTIDE SEQUENCE [LARGE SCALE GENOMIC DNA]</scope>
    <source>
        <strain evidence="2 3">CMW 18300</strain>
    </source>
</reference>
<dbReference type="Proteomes" id="UP001583177">
    <property type="component" value="Unassembled WGS sequence"/>
</dbReference>
<keyword evidence="3" id="KW-1185">Reference proteome</keyword>
<evidence type="ECO:0000313" key="2">
    <source>
        <dbReference type="EMBL" id="KAL1857606.1"/>
    </source>
</evidence>
<name>A0ABR3WAW8_9PEZI</name>
<accession>A0ABR3WAW8</accession>
<evidence type="ECO:0000313" key="3">
    <source>
        <dbReference type="Proteomes" id="UP001583177"/>
    </source>
</evidence>
<feature type="compositionally biased region" description="Low complexity" evidence="1">
    <location>
        <begin position="34"/>
        <end position="63"/>
    </location>
</feature>
<protein>
    <submittedName>
        <fullName evidence="2">Uncharacterized protein</fullName>
    </submittedName>
</protein>
<comment type="caution">
    <text evidence="2">The sequence shown here is derived from an EMBL/GenBank/DDBJ whole genome shotgun (WGS) entry which is preliminary data.</text>
</comment>